<dbReference type="PROSITE" id="PS50191">
    <property type="entry name" value="CRAL_TRIO"/>
    <property type="match status" value="1"/>
</dbReference>
<dbReference type="PANTHER" id="PTHR45657:SF20">
    <property type="entry name" value="CRAL_TRIO DOMAIN PROTEIN (AFU_ORTHOLOGUE AFUA_5G00680)"/>
    <property type="match status" value="1"/>
</dbReference>
<dbReference type="InterPro" id="IPR051026">
    <property type="entry name" value="PI/PC_transfer"/>
</dbReference>
<dbReference type="Pfam" id="PF00650">
    <property type="entry name" value="CRAL_TRIO"/>
    <property type="match status" value="1"/>
</dbReference>
<dbReference type="SMART" id="SM01100">
    <property type="entry name" value="CRAL_TRIO_N"/>
    <property type="match status" value="1"/>
</dbReference>
<accession>A0A177CNI3</accession>
<evidence type="ECO:0000313" key="3">
    <source>
        <dbReference type="Proteomes" id="UP000077069"/>
    </source>
</evidence>
<dbReference type="SUPFAM" id="SSF46938">
    <property type="entry name" value="CRAL/TRIO N-terminal domain"/>
    <property type="match status" value="1"/>
</dbReference>
<dbReference type="RefSeq" id="XP_018038825.1">
    <property type="nucleotide sequence ID" value="XM_018177989.1"/>
</dbReference>
<dbReference type="InterPro" id="IPR011074">
    <property type="entry name" value="CRAL/TRIO_N_dom"/>
</dbReference>
<dbReference type="Pfam" id="PF03765">
    <property type="entry name" value="CRAL_TRIO_N"/>
    <property type="match status" value="1"/>
</dbReference>
<dbReference type="CDD" id="cd00170">
    <property type="entry name" value="SEC14"/>
    <property type="match status" value="1"/>
</dbReference>
<name>A0A177CNI3_9PLEO</name>
<dbReference type="OrthoDB" id="30289at2759"/>
<dbReference type="STRING" id="1460663.A0A177CNI3"/>
<sequence length="372" mass="41091">MGEARENEAKPEGGTSAIITRIAASLNPSEATAFKKLVERCETTQLLDRPSNLDKNDLPSGINDPSTLLRFLRARTLDAEAAHTQFKEALDLRATTSITTFYDEIDTQDFDEARKLYPHWTGRFSKAGLPLCFFDIAHLDGDTLARYNKPHQGREEGVGTKHTLAVHDFLTRFVLPLADVVKGETAEGPVINCLYLVDASSLGLKQAWGVKKYAQETSALLAGSYPEVLSRVFVMNAPAFFPAAWKWIKPWIEAGTAEKLVFLAGEEVLPTLQEYIDADSIPERWGGRFEWRHGMLPCLGKTVKEMLQWDEAQEFPVGPLKWRDDGDGAIACFTGSENGVLRQGKVVKDTETSVINSAEPLVMSGEQTVGTA</sequence>
<dbReference type="GeneID" id="28761475"/>
<dbReference type="Gene3D" id="1.10.8.20">
    <property type="entry name" value="N-terminal domain of phosphatidylinositol transfer protein sec14p"/>
    <property type="match status" value="1"/>
</dbReference>
<dbReference type="InterPro" id="IPR036865">
    <property type="entry name" value="CRAL-TRIO_dom_sf"/>
</dbReference>
<dbReference type="InterPro" id="IPR001251">
    <property type="entry name" value="CRAL-TRIO_dom"/>
</dbReference>
<dbReference type="Proteomes" id="UP000077069">
    <property type="component" value="Unassembled WGS sequence"/>
</dbReference>
<dbReference type="EMBL" id="KV441550">
    <property type="protein sequence ID" value="OAG08460.1"/>
    <property type="molecule type" value="Genomic_DNA"/>
</dbReference>
<evidence type="ECO:0000259" key="1">
    <source>
        <dbReference type="PROSITE" id="PS50191"/>
    </source>
</evidence>
<organism evidence="2 3">
    <name type="scientific">Paraphaeosphaeria sporulosa</name>
    <dbReference type="NCBI Taxonomy" id="1460663"/>
    <lineage>
        <taxon>Eukaryota</taxon>
        <taxon>Fungi</taxon>
        <taxon>Dikarya</taxon>
        <taxon>Ascomycota</taxon>
        <taxon>Pezizomycotina</taxon>
        <taxon>Dothideomycetes</taxon>
        <taxon>Pleosporomycetidae</taxon>
        <taxon>Pleosporales</taxon>
        <taxon>Massarineae</taxon>
        <taxon>Didymosphaeriaceae</taxon>
        <taxon>Paraphaeosphaeria</taxon>
    </lineage>
</organism>
<protein>
    <submittedName>
        <fullName evidence="2">CRAL/TRIO domain-containing protein</fullName>
    </submittedName>
</protein>
<reference evidence="2 3" key="1">
    <citation type="submission" date="2016-05" db="EMBL/GenBank/DDBJ databases">
        <title>Comparative analysis of secretome profiles of manganese(II)-oxidizing ascomycete fungi.</title>
        <authorList>
            <consortium name="DOE Joint Genome Institute"/>
            <person name="Zeiner C.A."/>
            <person name="Purvine S.O."/>
            <person name="Zink E.M."/>
            <person name="Wu S."/>
            <person name="Pasa-Tolic L."/>
            <person name="Chaput D.L."/>
            <person name="Haridas S."/>
            <person name="Grigoriev I.V."/>
            <person name="Santelli C.M."/>
            <person name="Hansel C.M."/>
        </authorList>
    </citation>
    <scope>NUCLEOTIDE SEQUENCE [LARGE SCALE GENOMIC DNA]</scope>
    <source>
        <strain evidence="2 3">AP3s5-JAC2a</strain>
    </source>
</reference>
<dbReference type="AlphaFoldDB" id="A0A177CNI3"/>
<dbReference type="InParanoid" id="A0A177CNI3"/>
<dbReference type="Gene3D" id="3.40.525.10">
    <property type="entry name" value="CRAL-TRIO lipid binding domain"/>
    <property type="match status" value="1"/>
</dbReference>
<evidence type="ECO:0000313" key="2">
    <source>
        <dbReference type="EMBL" id="OAG08460.1"/>
    </source>
</evidence>
<gene>
    <name evidence="2" type="ORF">CC84DRAFT_1162407</name>
</gene>
<feature type="domain" description="CRAL-TRIO" evidence="1">
    <location>
        <begin position="109"/>
        <end position="293"/>
    </location>
</feature>
<dbReference type="PANTHER" id="PTHR45657">
    <property type="entry name" value="CRAL-TRIO DOMAIN-CONTAINING PROTEIN YKL091C-RELATED"/>
    <property type="match status" value="1"/>
</dbReference>
<dbReference type="SUPFAM" id="SSF52087">
    <property type="entry name" value="CRAL/TRIO domain"/>
    <property type="match status" value="1"/>
</dbReference>
<keyword evidence="3" id="KW-1185">Reference proteome</keyword>
<dbReference type="InterPro" id="IPR036273">
    <property type="entry name" value="CRAL/TRIO_N_dom_sf"/>
</dbReference>
<dbReference type="SMART" id="SM00516">
    <property type="entry name" value="SEC14"/>
    <property type="match status" value="1"/>
</dbReference>
<proteinExistence type="predicted"/>